<evidence type="ECO:0000256" key="1">
    <source>
        <dbReference type="ARBA" id="ARBA00004191"/>
    </source>
</evidence>
<protein>
    <submittedName>
        <fullName evidence="12">Exopolygalacturonase</fullName>
    </submittedName>
</protein>
<gene>
    <name evidence="12" type="primary">LOC110805872</name>
</gene>
<evidence type="ECO:0000256" key="2">
    <source>
        <dbReference type="ARBA" id="ARBA00008834"/>
    </source>
</evidence>
<keyword evidence="11" id="KW-1185">Reference proteome</keyword>
<keyword evidence="6 9" id="KW-0326">Glycosidase</keyword>
<dbReference type="SUPFAM" id="SSF51126">
    <property type="entry name" value="Pectin lyase-like"/>
    <property type="match status" value="1"/>
</dbReference>
<comment type="similarity">
    <text evidence="2 9">Belongs to the glycosyl hydrolase 28 family.</text>
</comment>
<name>A0A9R0JII3_SPIOL</name>
<reference evidence="11" key="1">
    <citation type="journal article" date="2021" name="Nat. Commun.">
        <title>Genomic analyses provide insights into spinach domestication and the genetic basis of agronomic traits.</title>
        <authorList>
            <person name="Cai X."/>
            <person name="Sun X."/>
            <person name="Xu C."/>
            <person name="Sun H."/>
            <person name="Wang X."/>
            <person name="Ge C."/>
            <person name="Zhang Z."/>
            <person name="Wang Q."/>
            <person name="Fei Z."/>
            <person name="Jiao C."/>
            <person name="Wang Q."/>
        </authorList>
    </citation>
    <scope>NUCLEOTIDE SEQUENCE [LARGE SCALE GENOMIC DNA]</scope>
    <source>
        <strain evidence="11">cv. Varoflay</strain>
    </source>
</reference>
<accession>A0A9R0JII3</accession>
<feature type="active site" evidence="8">
    <location>
        <position position="265"/>
    </location>
</feature>
<feature type="chain" id="PRO_5040329435" evidence="10">
    <location>
        <begin position="27"/>
        <end position="419"/>
    </location>
</feature>
<evidence type="ECO:0000256" key="9">
    <source>
        <dbReference type="RuleBase" id="RU361169"/>
    </source>
</evidence>
<reference evidence="12" key="2">
    <citation type="submission" date="2025-08" db="UniProtKB">
        <authorList>
            <consortium name="RefSeq"/>
        </authorList>
    </citation>
    <scope>IDENTIFICATION</scope>
    <source>
        <tissue evidence="12">Leaf</tissue>
    </source>
</reference>
<dbReference type="PANTHER" id="PTHR31375">
    <property type="match status" value="1"/>
</dbReference>
<keyword evidence="3" id="KW-0134">Cell wall</keyword>
<dbReference type="InterPro" id="IPR000743">
    <property type="entry name" value="Glyco_hydro_28"/>
</dbReference>
<dbReference type="GO" id="GO:0005975">
    <property type="term" value="P:carbohydrate metabolic process"/>
    <property type="evidence" value="ECO:0007669"/>
    <property type="project" value="InterPro"/>
</dbReference>
<evidence type="ECO:0000256" key="5">
    <source>
        <dbReference type="ARBA" id="ARBA00022801"/>
    </source>
</evidence>
<dbReference type="InterPro" id="IPR006626">
    <property type="entry name" value="PbH1"/>
</dbReference>
<feature type="signal peptide" evidence="10">
    <location>
        <begin position="1"/>
        <end position="26"/>
    </location>
</feature>
<evidence type="ECO:0000256" key="7">
    <source>
        <dbReference type="ARBA" id="ARBA00023316"/>
    </source>
</evidence>
<dbReference type="OrthoDB" id="187139at2759"/>
<dbReference type="RefSeq" id="XP_021867185.1">
    <property type="nucleotide sequence ID" value="XM_022011493.2"/>
</dbReference>
<evidence type="ECO:0000256" key="4">
    <source>
        <dbReference type="ARBA" id="ARBA00022525"/>
    </source>
</evidence>
<keyword evidence="7" id="KW-0961">Cell wall biogenesis/degradation</keyword>
<keyword evidence="5 9" id="KW-0378">Hydrolase</keyword>
<evidence type="ECO:0000256" key="8">
    <source>
        <dbReference type="PROSITE-ProRule" id="PRU10052"/>
    </source>
</evidence>
<evidence type="ECO:0000256" key="3">
    <source>
        <dbReference type="ARBA" id="ARBA00022512"/>
    </source>
</evidence>
<keyword evidence="4" id="KW-0964">Secreted</keyword>
<organism evidence="11 12">
    <name type="scientific">Spinacia oleracea</name>
    <name type="common">Spinach</name>
    <dbReference type="NCBI Taxonomy" id="3562"/>
    <lineage>
        <taxon>Eukaryota</taxon>
        <taxon>Viridiplantae</taxon>
        <taxon>Streptophyta</taxon>
        <taxon>Embryophyta</taxon>
        <taxon>Tracheophyta</taxon>
        <taxon>Spermatophyta</taxon>
        <taxon>Magnoliopsida</taxon>
        <taxon>eudicotyledons</taxon>
        <taxon>Gunneridae</taxon>
        <taxon>Pentapetalae</taxon>
        <taxon>Caryophyllales</taxon>
        <taxon>Chenopodiaceae</taxon>
        <taxon>Chenopodioideae</taxon>
        <taxon>Anserineae</taxon>
        <taxon>Spinacia</taxon>
    </lineage>
</organism>
<evidence type="ECO:0000313" key="11">
    <source>
        <dbReference type="Proteomes" id="UP000813463"/>
    </source>
</evidence>
<evidence type="ECO:0000256" key="6">
    <source>
        <dbReference type="ARBA" id="ARBA00023295"/>
    </source>
</evidence>
<dbReference type="Gene3D" id="2.160.20.10">
    <property type="entry name" value="Single-stranded right-handed beta-helix, Pectin lyase-like"/>
    <property type="match status" value="1"/>
</dbReference>
<dbReference type="AlphaFoldDB" id="A0A9R0JII3"/>
<dbReference type="PROSITE" id="PS00502">
    <property type="entry name" value="POLYGALACTURONASE"/>
    <property type="match status" value="1"/>
</dbReference>
<proteinExistence type="inferred from homology"/>
<dbReference type="SMART" id="SM00710">
    <property type="entry name" value="PbH1"/>
    <property type="match status" value="3"/>
</dbReference>
<dbReference type="FunFam" id="2.160.20.10:FF:000004">
    <property type="entry name" value="Pectin lyase-like superfamily protein"/>
    <property type="match status" value="1"/>
</dbReference>
<dbReference type="InterPro" id="IPR011050">
    <property type="entry name" value="Pectin_lyase_fold/virulence"/>
</dbReference>
<dbReference type="Pfam" id="PF00295">
    <property type="entry name" value="Glyco_hydro_28"/>
    <property type="match status" value="1"/>
</dbReference>
<dbReference type="GO" id="GO:0004650">
    <property type="term" value="F:polygalacturonase activity"/>
    <property type="evidence" value="ECO:0007669"/>
    <property type="project" value="InterPro"/>
</dbReference>
<dbReference type="Proteomes" id="UP000813463">
    <property type="component" value="Chromosome 5"/>
</dbReference>
<dbReference type="KEGG" id="soe:110805872"/>
<comment type="subcellular location">
    <subcellularLocation>
        <location evidence="1">Secreted</location>
        <location evidence="1">Cell wall</location>
    </subcellularLocation>
</comment>
<keyword evidence="10" id="KW-0732">Signal</keyword>
<dbReference type="InterPro" id="IPR012334">
    <property type="entry name" value="Pectin_lyas_fold"/>
</dbReference>
<evidence type="ECO:0000256" key="10">
    <source>
        <dbReference type="SAM" id="SignalP"/>
    </source>
</evidence>
<sequence>MGKHMNYKKIIFSVIILSVAIVIVEGRGGGGIKDGDGISVMPTPDEKIFNVANYDATGDGKADDVEAFMGAFRAACDHPGKARLLVPRGQFAVSQAVFAGPCKGPGPMVVQITGIVKAVPDISMYPDPEWLTFERLNGLVIFGGGTIDGQGAQLWKYADCNQNSNCARLPSSIVLKGVTNASIRRITSLNPMGFHFFITASNNIRLQRLHIIAPEDSPNTDGIHISSSDLVRVSRSIIQTGDDCIGILQGSTRLSINKVTCGPGHGISVGSLGKYDNEEDVKGVQVKNCTLRGTTNGIRIKTFPFKPNVIPIKAYGFLFKDIIMDNVQNPIIIDQEYCGGGHSCVNGPSKIKLSDIFFHNIRGSTPSPQAINIKCSSEVPCQNVHLNSINLVGLKGPTTASCINAKINFLGLQLPNLKC</sequence>
<evidence type="ECO:0000313" key="12">
    <source>
        <dbReference type="RefSeq" id="XP_021867185.1"/>
    </source>
</evidence>
<dbReference type="GeneID" id="110805872"/>
<dbReference type="GO" id="GO:0071555">
    <property type="term" value="P:cell wall organization"/>
    <property type="evidence" value="ECO:0007669"/>
    <property type="project" value="UniProtKB-KW"/>
</dbReference>